<evidence type="ECO:0000256" key="1">
    <source>
        <dbReference type="ARBA" id="ARBA00004141"/>
    </source>
</evidence>
<dbReference type="Pfam" id="PF03169">
    <property type="entry name" value="OPT"/>
    <property type="match status" value="1"/>
</dbReference>
<dbReference type="AlphaFoldDB" id="A0A9P8YJ12"/>
<dbReference type="InterPro" id="IPR045035">
    <property type="entry name" value="YSL-like"/>
</dbReference>
<evidence type="ECO:0000256" key="6">
    <source>
        <dbReference type="ARBA" id="ARBA00023136"/>
    </source>
</evidence>
<organism evidence="8 9">
    <name type="scientific">Microdochium trichocladiopsis</name>
    <dbReference type="NCBI Taxonomy" id="1682393"/>
    <lineage>
        <taxon>Eukaryota</taxon>
        <taxon>Fungi</taxon>
        <taxon>Dikarya</taxon>
        <taxon>Ascomycota</taxon>
        <taxon>Pezizomycotina</taxon>
        <taxon>Sordariomycetes</taxon>
        <taxon>Xylariomycetidae</taxon>
        <taxon>Xylariales</taxon>
        <taxon>Microdochiaceae</taxon>
        <taxon>Microdochium</taxon>
    </lineage>
</organism>
<feature type="transmembrane region" description="Helical" evidence="7">
    <location>
        <begin position="567"/>
        <end position="589"/>
    </location>
</feature>
<dbReference type="GO" id="GO:0035673">
    <property type="term" value="F:oligopeptide transmembrane transporter activity"/>
    <property type="evidence" value="ECO:0007669"/>
    <property type="project" value="InterPro"/>
</dbReference>
<evidence type="ECO:0000256" key="5">
    <source>
        <dbReference type="ARBA" id="ARBA00022989"/>
    </source>
</evidence>
<keyword evidence="6 7" id="KW-0472">Membrane</keyword>
<feature type="transmembrane region" description="Helical" evidence="7">
    <location>
        <begin position="529"/>
        <end position="547"/>
    </location>
</feature>
<evidence type="ECO:0000256" key="7">
    <source>
        <dbReference type="SAM" id="Phobius"/>
    </source>
</evidence>
<evidence type="ECO:0000256" key="2">
    <source>
        <dbReference type="ARBA" id="ARBA00008807"/>
    </source>
</evidence>
<feature type="transmembrane region" description="Helical" evidence="7">
    <location>
        <begin position="296"/>
        <end position="320"/>
    </location>
</feature>
<comment type="subcellular location">
    <subcellularLocation>
        <location evidence="1">Membrane</location>
        <topology evidence="1">Multi-pass membrane protein</topology>
    </subcellularLocation>
</comment>
<evidence type="ECO:0000313" key="9">
    <source>
        <dbReference type="Proteomes" id="UP000756346"/>
    </source>
</evidence>
<feature type="transmembrane region" description="Helical" evidence="7">
    <location>
        <begin position="472"/>
        <end position="492"/>
    </location>
</feature>
<feature type="transmembrane region" description="Helical" evidence="7">
    <location>
        <begin position="173"/>
        <end position="192"/>
    </location>
</feature>
<comment type="caution">
    <text evidence="8">The sequence shown here is derived from an EMBL/GenBank/DDBJ whole genome shotgun (WGS) entry which is preliminary data.</text>
</comment>
<keyword evidence="3" id="KW-0813">Transport</keyword>
<dbReference type="InterPro" id="IPR004813">
    <property type="entry name" value="OPT"/>
</dbReference>
<feature type="transmembrane region" description="Helical" evidence="7">
    <location>
        <begin position="137"/>
        <end position="161"/>
    </location>
</feature>
<evidence type="ECO:0000313" key="8">
    <source>
        <dbReference type="EMBL" id="KAH7040913.1"/>
    </source>
</evidence>
<dbReference type="PANTHER" id="PTHR31645:SF3">
    <property type="entry name" value="OLIGOPEPTIDE TRANSPORTER"/>
    <property type="match status" value="1"/>
</dbReference>
<feature type="transmembrane region" description="Helical" evidence="7">
    <location>
        <begin position="240"/>
        <end position="259"/>
    </location>
</feature>
<dbReference type="OrthoDB" id="77405at2759"/>
<keyword evidence="5 7" id="KW-1133">Transmembrane helix</keyword>
<accession>A0A9P8YJ12</accession>
<comment type="similarity">
    <text evidence="2">Belongs to the oligopeptide OPT transporter family.</text>
</comment>
<feature type="transmembrane region" description="Helical" evidence="7">
    <location>
        <begin position="631"/>
        <end position="648"/>
    </location>
</feature>
<dbReference type="EMBL" id="JAGTJQ010000001">
    <property type="protein sequence ID" value="KAH7040913.1"/>
    <property type="molecule type" value="Genomic_DNA"/>
</dbReference>
<feature type="transmembrane region" description="Helical" evidence="7">
    <location>
        <begin position="69"/>
        <end position="90"/>
    </location>
</feature>
<protein>
    <submittedName>
        <fullName evidence="8">OPT oligopeptide transporter protein-domain-containing protein</fullName>
    </submittedName>
</protein>
<dbReference type="Proteomes" id="UP000756346">
    <property type="component" value="Unassembled WGS sequence"/>
</dbReference>
<dbReference type="PANTHER" id="PTHR31645">
    <property type="entry name" value="OLIGOPEPTIDE TRANSPORTER YGL114W-RELATED"/>
    <property type="match status" value="1"/>
</dbReference>
<dbReference type="GeneID" id="70181953"/>
<keyword evidence="4 7" id="KW-0812">Transmembrane</keyword>
<keyword evidence="9" id="KW-1185">Reference proteome</keyword>
<dbReference type="RefSeq" id="XP_046018968.1">
    <property type="nucleotide sequence ID" value="XM_046152407.1"/>
</dbReference>
<feature type="transmembrane region" description="Helical" evidence="7">
    <location>
        <begin position="97"/>
        <end position="117"/>
    </location>
</feature>
<evidence type="ECO:0000256" key="3">
    <source>
        <dbReference type="ARBA" id="ARBA00022448"/>
    </source>
</evidence>
<reference evidence="8" key="1">
    <citation type="journal article" date="2021" name="Nat. Commun.">
        <title>Genetic determinants of endophytism in the Arabidopsis root mycobiome.</title>
        <authorList>
            <person name="Mesny F."/>
            <person name="Miyauchi S."/>
            <person name="Thiergart T."/>
            <person name="Pickel B."/>
            <person name="Atanasova L."/>
            <person name="Karlsson M."/>
            <person name="Huettel B."/>
            <person name="Barry K.W."/>
            <person name="Haridas S."/>
            <person name="Chen C."/>
            <person name="Bauer D."/>
            <person name="Andreopoulos W."/>
            <person name="Pangilinan J."/>
            <person name="LaButti K."/>
            <person name="Riley R."/>
            <person name="Lipzen A."/>
            <person name="Clum A."/>
            <person name="Drula E."/>
            <person name="Henrissat B."/>
            <person name="Kohler A."/>
            <person name="Grigoriev I.V."/>
            <person name="Martin F.M."/>
            <person name="Hacquard S."/>
        </authorList>
    </citation>
    <scope>NUCLEOTIDE SEQUENCE</scope>
    <source>
        <strain evidence="8">MPI-CAGE-CH-0230</strain>
    </source>
</reference>
<gene>
    <name evidence="8" type="ORF">B0I36DRAFT_311750</name>
</gene>
<feature type="transmembrane region" description="Helical" evidence="7">
    <location>
        <begin position="448"/>
        <end position="466"/>
    </location>
</feature>
<proteinExistence type="inferred from homology"/>
<dbReference type="NCBIfam" id="TIGR00728">
    <property type="entry name" value="OPT_sfam"/>
    <property type="match status" value="1"/>
</dbReference>
<feature type="transmembrane region" description="Helical" evidence="7">
    <location>
        <begin position="265"/>
        <end position="284"/>
    </location>
</feature>
<feature type="transmembrane region" description="Helical" evidence="7">
    <location>
        <begin position="369"/>
        <end position="388"/>
    </location>
</feature>
<sequence>MTTTVHLTDANPVTADTAATDKEASYTIPASHLVPEDPEKPSLEEKFELEDIYAPLATLPGIPEEPMPLTFRAVMVGIVLGSLVNASNVYLGLKTGFTFGASMFGAIFGYGIVKFLSTALPHNTPLLGGPFGPQENSIIQAAAAGAGGLSGLFVAALPAMYQLNLLSKNVADDFGRILTMTLVGSFFGLFFGTPLRKFFIINVARELKLVFPSATATAFTIRSMHAVGSGAEDAIRKIKALGVAFLIAFVLRVVSDYALGILWDWHIFTWFFIWGNYNNAAILAENWGWFIEWTPAFIGSGFLVGLNVGISYFIGSFFAWGFAGPLLVYTGVCVGKPRAPDEPGWERFTSYNSMSGMSKPGYVPSPRYWFLWPGVMVLLCYSMAEFVFNWRILWFGAKYGWTSMAGSLHKTMAKRGKSSPWLEKQAALENDRSAITEDFATPDQQVPGWIWSTGIVAVLAVTMIIFEVQYHANAGLALLASLLGVIFAFMSIHGGAVTDVTPLTASAKASQLVFGGVTHGMGLARDPALTINLLAGAVASAGADMSAGLVSDFRVGFLLRTPPKLQWYAQAAGTFIAMFLAPGIFVLFAKAYPCILDAEADECPFDVPSVTAWRAVAEAVTLPQIPIPSSSGYFSIALGIWCVIQVYIKRTFLIGEREKYRNWLPNWMAIGVAFVLPATHYSTAMCMGAIISHIWLKKWPQHFESKFALFHSSTRINTNISSLSLLLRHCCWYDRW</sequence>
<evidence type="ECO:0000256" key="4">
    <source>
        <dbReference type="ARBA" id="ARBA00022692"/>
    </source>
</evidence>
<feature type="transmembrane region" description="Helical" evidence="7">
    <location>
        <begin position="668"/>
        <end position="696"/>
    </location>
</feature>
<dbReference type="GO" id="GO:0000329">
    <property type="term" value="C:fungal-type vacuole membrane"/>
    <property type="evidence" value="ECO:0007669"/>
    <property type="project" value="TreeGrafter"/>
</dbReference>
<name>A0A9P8YJ12_9PEZI</name>